<sequence length="405" mass="45423">MADKGGFYQQVSQLSPQPLAPTPRRGCLWGSIRHMLILCGVIVGSLMPSIVLYIAFGTGVEKSEVSDEIDPNRAICRITVDNAKTWGQLFGISHSAGRFSWKQAKAIDVTYDLVVGRGVQALLIWISYPIFLGALLRNAETTAIRYETYASMAFQHGSWKSPWYLLKGAFSIRGARAKITMLFLVCSTCWILVVPTFLDLMSGYVVKTEAMIRLSNGFLEPWVRATYEVDGREYRVSDRSFYTSVPSLNGTFHLRNESWPARDLFSLDDTIPGSTYQFGQANKDEFVCATNARDSSYEWGMSAGLIMLWIPLMTAWCVGLYILWFDVHRNSQLWRKGRRLGTWRLILDLAGAVTEDLGPDLSTLSNTQLEKQIEQQGPVGYYESPPNYIRPAGHVGLSSRAGHAR</sequence>
<comment type="caution">
    <text evidence="2">The sequence shown here is derived from an EMBL/GenBank/DDBJ whole genome shotgun (WGS) entry which is preliminary data.</text>
</comment>
<organism evidence="2 3">
    <name type="scientific">Neofusicoccum ribis</name>
    <dbReference type="NCBI Taxonomy" id="45134"/>
    <lineage>
        <taxon>Eukaryota</taxon>
        <taxon>Fungi</taxon>
        <taxon>Dikarya</taxon>
        <taxon>Ascomycota</taxon>
        <taxon>Pezizomycotina</taxon>
        <taxon>Dothideomycetes</taxon>
        <taxon>Dothideomycetes incertae sedis</taxon>
        <taxon>Botryosphaeriales</taxon>
        <taxon>Botryosphaeriaceae</taxon>
        <taxon>Neofusicoccum</taxon>
    </lineage>
</organism>
<keyword evidence="1" id="KW-0472">Membrane</keyword>
<keyword evidence="1" id="KW-0812">Transmembrane</keyword>
<keyword evidence="1" id="KW-1133">Transmembrane helix</keyword>
<evidence type="ECO:0000313" key="3">
    <source>
        <dbReference type="Proteomes" id="UP001521116"/>
    </source>
</evidence>
<evidence type="ECO:0000313" key="2">
    <source>
        <dbReference type="EMBL" id="KAL1616045.1"/>
    </source>
</evidence>
<gene>
    <name evidence="2" type="ORF">SLS56_011595</name>
</gene>
<keyword evidence="3" id="KW-1185">Reference proteome</keyword>
<proteinExistence type="predicted"/>
<dbReference type="Proteomes" id="UP001521116">
    <property type="component" value="Unassembled WGS sequence"/>
</dbReference>
<name>A0ABR3SB86_9PEZI</name>
<dbReference type="EMBL" id="JAJVDC020000285">
    <property type="protein sequence ID" value="KAL1616045.1"/>
    <property type="molecule type" value="Genomic_DNA"/>
</dbReference>
<feature type="transmembrane region" description="Helical" evidence="1">
    <location>
        <begin position="118"/>
        <end position="136"/>
    </location>
</feature>
<feature type="transmembrane region" description="Helical" evidence="1">
    <location>
        <begin position="179"/>
        <end position="198"/>
    </location>
</feature>
<reference evidence="2 3" key="1">
    <citation type="submission" date="2024-02" db="EMBL/GenBank/DDBJ databases">
        <title>De novo assembly and annotation of 12 fungi associated with fruit tree decline syndrome in Ontario, Canada.</title>
        <authorList>
            <person name="Sulman M."/>
            <person name="Ellouze W."/>
            <person name="Ilyukhin E."/>
        </authorList>
    </citation>
    <scope>NUCLEOTIDE SEQUENCE [LARGE SCALE GENOMIC DNA]</scope>
    <source>
        <strain evidence="2 3">M1-105</strain>
    </source>
</reference>
<accession>A0ABR3SB86</accession>
<feature type="transmembrane region" description="Helical" evidence="1">
    <location>
        <begin position="35"/>
        <end position="56"/>
    </location>
</feature>
<protein>
    <submittedName>
        <fullName evidence="2">Uncharacterized protein</fullName>
    </submittedName>
</protein>
<evidence type="ECO:0000256" key="1">
    <source>
        <dbReference type="SAM" id="Phobius"/>
    </source>
</evidence>
<feature type="transmembrane region" description="Helical" evidence="1">
    <location>
        <begin position="303"/>
        <end position="325"/>
    </location>
</feature>